<dbReference type="SUPFAM" id="SSF54171">
    <property type="entry name" value="DNA-binding domain"/>
    <property type="match status" value="2"/>
</dbReference>
<proteinExistence type="inferred from homology"/>
<keyword evidence="3" id="KW-0805">Transcription regulation</keyword>
<evidence type="ECO:0000256" key="5">
    <source>
        <dbReference type="ARBA" id="ARBA00023163"/>
    </source>
</evidence>
<dbReference type="InterPro" id="IPR001471">
    <property type="entry name" value="AP2/ERF_dom"/>
</dbReference>
<keyword evidence="2" id="KW-0677">Repeat</keyword>
<dbReference type="Proteomes" id="UP001085076">
    <property type="component" value="Miscellaneous, Linkage group lg02"/>
</dbReference>
<name>A0A9D5D005_9LILI</name>
<evidence type="ECO:0000259" key="9">
    <source>
        <dbReference type="PROSITE" id="PS51032"/>
    </source>
</evidence>
<feature type="domain" description="AP2/ERF" evidence="9">
    <location>
        <begin position="433"/>
        <end position="496"/>
    </location>
</feature>
<comment type="similarity">
    <text evidence="7">Belongs to the AP2/ERF transcription factor family. AP2 subfamily.</text>
</comment>
<dbReference type="OrthoDB" id="2015146at2759"/>
<dbReference type="Pfam" id="PF00847">
    <property type="entry name" value="AP2"/>
    <property type="match status" value="2"/>
</dbReference>
<evidence type="ECO:0000256" key="7">
    <source>
        <dbReference type="ARBA" id="ARBA00037973"/>
    </source>
</evidence>
<reference evidence="10" key="2">
    <citation type="journal article" date="2022" name="Hortic Res">
        <title>The genome of Dioscorea zingiberensis sheds light on the biosynthesis, origin and evolution of the medicinally important diosgenin saponins.</title>
        <authorList>
            <person name="Li Y."/>
            <person name="Tan C."/>
            <person name="Li Z."/>
            <person name="Guo J."/>
            <person name="Li S."/>
            <person name="Chen X."/>
            <person name="Wang C."/>
            <person name="Dai X."/>
            <person name="Yang H."/>
            <person name="Song W."/>
            <person name="Hou L."/>
            <person name="Xu J."/>
            <person name="Tong Z."/>
            <person name="Xu A."/>
            <person name="Yuan X."/>
            <person name="Wang W."/>
            <person name="Yang Q."/>
            <person name="Chen L."/>
            <person name="Sun Z."/>
            <person name="Wang K."/>
            <person name="Pan B."/>
            <person name="Chen J."/>
            <person name="Bao Y."/>
            <person name="Liu F."/>
            <person name="Qi X."/>
            <person name="Gang D.R."/>
            <person name="Wen J."/>
            <person name="Li J."/>
        </authorList>
    </citation>
    <scope>NUCLEOTIDE SEQUENCE</scope>
    <source>
        <strain evidence="10">Dzin_1.0</strain>
    </source>
</reference>
<evidence type="ECO:0000256" key="6">
    <source>
        <dbReference type="ARBA" id="ARBA00023242"/>
    </source>
</evidence>
<dbReference type="GO" id="GO:0005634">
    <property type="term" value="C:nucleus"/>
    <property type="evidence" value="ECO:0007669"/>
    <property type="project" value="UniProtKB-SubCell"/>
</dbReference>
<dbReference type="EMBL" id="JAGGNH010000002">
    <property type="protein sequence ID" value="KAJ0981837.1"/>
    <property type="molecule type" value="Genomic_DNA"/>
</dbReference>
<evidence type="ECO:0000256" key="8">
    <source>
        <dbReference type="SAM" id="MobiDB-lite"/>
    </source>
</evidence>
<keyword evidence="6" id="KW-0539">Nucleus</keyword>
<dbReference type="PANTHER" id="PTHR32467">
    <property type="entry name" value="AP2-LIKE ETHYLENE-RESPONSIVE TRANSCRIPTION FACTOR"/>
    <property type="match status" value="1"/>
</dbReference>
<dbReference type="InterPro" id="IPR036955">
    <property type="entry name" value="AP2/ERF_dom_sf"/>
</dbReference>
<keyword evidence="11" id="KW-1185">Reference proteome</keyword>
<evidence type="ECO:0000256" key="2">
    <source>
        <dbReference type="ARBA" id="ARBA00022737"/>
    </source>
</evidence>
<reference evidence="10" key="1">
    <citation type="submission" date="2021-03" db="EMBL/GenBank/DDBJ databases">
        <authorList>
            <person name="Li Z."/>
            <person name="Yang C."/>
        </authorList>
    </citation>
    <scope>NUCLEOTIDE SEQUENCE</scope>
    <source>
        <strain evidence="10">Dzin_1.0</strain>
        <tissue evidence="10">Leaf</tissue>
    </source>
</reference>
<dbReference type="CDD" id="cd00018">
    <property type="entry name" value="AP2"/>
    <property type="match status" value="2"/>
</dbReference>
<sequence length="724" mass="79511">MLLLSQAPTGALSSRRYPSCPPLPFATPKVPLFSRPKPRLAPPRPPVLAFSTSNGAASEPAPSTRPVSSSTREDETVFVGDEDVPLEGVIQFEKPSGPSKLLSWVQVGILAGGDVLCLLLFAAFGRFNHGLPVVDLETARTADPFVAGWLLSAYFLGAFGDDGKGVNGPAKAIVAAAKSWAVGIPLGLAIRATTSGHIPPTPFILVTMGSTGILLIGWRALVCNFLPKIQGQRNDAYRRGSPFELFELLTSLVRRWSDGSLCIMEALNSSQQEGMVTSPSPKLEDFLGGNAFTDTLYCHHQNTEPESKMQVQHQQQTLQEGMCSRLAGYEIYQQPLQEDAMAEAGVPSMKNWVSNHYSAGSDELGYGDLHSLSLSMSPGSQSSYAVAPQYVSPVAATDFMALNSTKKRGTRKVGQKQPVHRKSIDSFGQRTSQYRGVTRHRWTGRYEAHLWDNSCKKEGQTRKGRQGGYDMEEKAARAYDLAALKYWGPSTHINFPLEIYHEELEEMEIMNRQEYVAHLRRKSSGFSRGASIYRGVTRHHQHGRWQARIGRVAGNKDLYLGTFSTQEEAAEAYDIAAIKFRGANAVTNFKITRYDVEKIMASSTLLTAELARRSTAAPSAQNYSNLLDLTEEHGNGGASDWKMILVSLDDSSVNMRSPELHSKLSWIPTTQKKQAILMASLMCQPTQVAETINSTNSRKREEETVGYSFGTAGHLHVNGTQFNV</sequence>
<dbReference type="PRINTS" id="PR00367">
    <property type="entry name" value="ETHRSPELEMNT"/>
</dbReference>
<evidence type="ECO:0000256" key="3">
    <source>
        <dbReference type="ARBA" id="ARBA00023015"/>
    </source>
</evidence>
<evidence type="ECO:0000256" key="1">
    <source>
        <dbReference type="ARBA" id="ARBA00004123"/>
    </source>
</evidence>
<dbReference type="AlphaFoldDB" id="A0A9D5D005"/>
<dbReference type="Pfam" id="PF11255">
    <property type="entry name" value="DUF3054"/>
    <property type="match status" value="1"/>
</dbReference>
<comment type="subcellular location">
    <subcellularLocation>
        <location evidence="1">Nucleus</location>
    </subcellularLocation>
</comment>
<gene>
    <name evidence="10" type="ORF">J5N97_010092</name>
</gene>
<dbReference type="InterPro" id="IPR016177">
    <property type="entry name" value="DNA-bd_dom_sf"/>
</dbReference>
<keyword evidence="5" id="KW-0804">Transcription</keyword>
<dbReference type="FunFam" id="3.30.730.10:FF:000003">
    <property type="entry name" value="AP2-like ethylene-responsive transcription factor ANT"/>
    <property type="match status" value="1"/>
</dbReference>
<dbReference type="PROSITE" id="PS51032">
    <property type="entry name" value="AP2_ERF"/>
    <property type="match status" value="2"/>
</dbReference>
<dbReference type="Gene3D" id="3.30.730.10">
    <property type="entry name" value="AP2/ERF domain"/>
    <property type="match status" value="2"/>
</dbReference>
<keyword evidence="4" id="KW-0238">DNA-binding</keyword>
<evidence type="ECO:0000313" key="10">
    <source>
        <dbReference type="EMBL" id="KAJ0981837.1"/>
    </source>
</evidence>
<dbReference type="PANTHER" id="PTHR32467:SF157">
    <property type="entry name" value="AP2-LIKE ETHYLENE-RESPONSIVE TRANSCRIPTION FACTOR CRL5"/>
    <property type="match status" value="1"/>
</dbReference>
<evidence type="ECO:0000313" key="11">
    <source>
        <dbReference type="Proteomes" id="UP001085076"/>
    </source>
</evidence>
<feature type="region of interest" description="Disordered" evidence="8">
    <location>
        <begin position="34"/>
        <end position="75"/>
    </location>
</feature>
<dbReference type="GO" id="GO:0003700">
    <property type="term" value="F:DNA-binding transcription factor activity"/>
    <property type="evidence" value="ECO:0007669"/>
    <property type="project" value="InterPro"/>
</dbReference>
<feature type="domain" description="AP2/ERF" evidence="9">
    <location>
        <begin position="532"/>
        <end position="590"/>
    </location>
</feature>
<organism evidence="10 11">
    <name type="scientific">Dioscorea zingiberensis</name>
    <dbReference type="NCBI Taxonomy" id="325984"/>
    <lineage>
        <taxon>Eukaryota</taxon>
        <taxon>Viridiplantae</taxon>
        <taxon>Streptophyta</taxon>
        <taxon>Embryophyta</taxon>
        <taxon>Tracheophyta</taxon>
        <taxon>Spermatophyta</taxon>
        <taxon>Magnoliopsida</taxon>
        <taxon>Liliopsida</taxon>
        <taxon>Dioscoreales</taxon>
        <taxon>Dioscoreaceae</taxon>
        <taxon>Dioscorea</taxon>
    </lineage>
</organism>
<dbReference type="InterPro" id="IPR021414">
    <property type="entry name" value="DUF3054"/>
</dbReference>
<accession>A0A9D5D005</accession>
<protein>
    <recommendedName>
        <fullName evidence="9">AP2/ERF domain-containing protein</fullName>
    </recommendedName>
</protein>
<dbReference type="SMART" id="SM00380">
    <property type="entry name" value="AP2"/>
    <property type="match status" value="2"/>
</dbReference>
<evidence type="ECO:0000256" key="4">
    <source>
        <dbReference type="ARBA" id="ARBA00023125"/>
    </source>
</evidence>
<dbReference type="GO" id="GO:0003677">
    <property type="term" value="F:DNA binding"/>
    <property type="evidence" value="ECO:0007669"/>
    <property type="project" value="UniProtKB-KW"/>
</dbReference>
<comment type="caution">
    <text evidence="10">The sequence shown here is derived from an EMBL/GenBank/DDBJ whole genome shotgun (WGS) entry which is preliminary data.</text>
</comment>
<dbReference type="FunFam" id="3.30.730.10:FF:000002">
    <property type="entry name" value="AP2-like ethylene-responsive transcription factor"/>
    <property type="match status" value="1"/>
</dbReference>